<organism evidence="10 11">
    <name type="scientific">Oceanipulchritudo coccoides</name>
    <dbReference type="NCBI Taxonomy" id="2706888"/>
    <lineage>
        <taxon>Bacteria</taxon>
        <taxon>Pseudomonadati</taxon>
        <taxon>Verrucomicrobiota</taxon>
        <taxon>Opitutia</taxon>
        <taxon>Puniceicoccales</taxon>
        <taxon>Oceanipulchritudinaceae</taxon>
        <taxon>Oceanipulchritudo</taxon>
    </lineage>
</organism>
<dbReference type="InterPro" id="IPR002582">
    <property type="entry name" value="ACPS"/>
</dbReference>
<gene>
    <name evidence="8 10" type="primary">acpS</name>
    <name evidence="10" type="ORF">G0Q06_08515</name>
</gene>
<comment type="catalytic activity">
    <reaction evidence="8">
        <text>apo-[ACP] + CoA = holo-[ACP] + adenosine 3',5'-bisphosphate + H(+)</text>
        <dbReference type="Rhea" id="RHEA:12068"/>
        <dbReference type="Rhea" id="RHEA-COMP:9685"/>
        <dbReference type="Rhea" id="RHEA-COMP:9690"/>
        <dbReference type="ChEBI" id="CHEBI:15378"/>
        <dbReference type="ChEBI" id="CHEBI:29999"/>
        <dbReference type="ChEBI" id="CHEBI:57287"/>
        <dbReference type="ChEBI" id="CHEBI:58343"/>
        <dbReference type="ChEBI" id="CHEBI:64479"/>
        <dbReference type="EC" id="2.7.8.7"/>
    </reaction>
</comment>
<dbReference type="GO" id="GO:0005737">
    <property type="term" value="C:cytoplasm"/>
    <property type="evidence" value="ECO:0007669"/>
    <property type="project" value="UniProtKB-SubCell"/>
</dbReference>
<evidence type="ECO:0000256" key="8">
    <source>
        <dbReference type="HAMAP-Rule" id="MF_00101"/>
    </source>
</evidence>
<accession>A0A6B2M4C3</accession>
<evidence type="ECO:0000313" key="10">
    <source>
        <dbReference type="EMBL" id="NDV62490.1"/>
    </source>
</evidence>
<feature type="binding site" evidence="8">
    <location>
        <position position="17"/>
    </location>
    <ligand>
        <name>Mg(2+)</name>
        <dbReference type="ChEBI" id="CHEBI:18420"/>
    </ligand>
</feature>
<keyword evidence="4 8" id="KW-0276">Fatty acid metabolism</keyword>
<dbReference type="Pfam" id="PF01648">
    <property type="entry name" value="ACPS"/>
    <property type="match status" value="1"/>
</dbReference>
<keyword evidence="3 8" id="KW-0479">Metal-binding</keyword>
<comment type="caution">
    <text evidence="10">The sequence shown here is derived from an EMBL/GenBank/DDBJ whole genome shotgun (WGS) entry which is preliminary data.</text>
</comment>
<dbReference type="EC" id="2.7.8.7" evidence="8"/>
<dbReference type="RefSeq" id="WP_163964428.1">
    <property type="nucleotide sequence ID" value="NZ_JAAGNX010000002.1"/>
</dbReference>
<comment type="similarity">
    <text evidence="8">Belongs to the P-Pant transferase superfamily. AcpS family.</text>
</comment>
<keyword evidence="5 8" id="KW-0460">Magnesium</keyword>
<evidence type="ECO:0000256" key="7">
    <source>
        <dbReference type="ARBA" id="ARBA00023160"/>
    </source>
</evidence>
<keyword evidence="2 8" id="KW-0808">Transferase</keyword>
<dbReference type="AlphaFoldDB" id="A0A6B2M4C3"/>
<dbReference type="HAMAP" id="MF_00101">
    <property type="entry name" value="AcpS"/>
    <property type="match status" value="1"/>
</dbReference>
<dbReference type="EMBL" id="JAAGNX010000002">
    <property type="protein sequence ID" value="NDV62490.1"/>
    <property type="molecule type" value="Genomic_DNA"/>
</dbReference>
<name>A0A6B2M4C3_9BACT</name>
<keyword evidence="6 8" id="KW-0443">Lipid metabolism</keyword>
<keyword evidence="8" id="KW-0963">Cytoplasm</keyword>
<evidence type="ECO:0000256" key="4">
    <source>
        <dbReference type="ARBA" id="ARBA00022832"/>
    </source>
</evidence>
<dbReference type="GO" id="GO:0000287">
    <property type="term" value="F:magnesium ion binding"/>
    <property type="evidence" value="ECO:0007669"/>
    <property type="project" value="UniProtKB-UniRule"/>
</dbReference>
<reference evidence="10 11" key="1">
    <citation type="submission" date="2020-02" db="EMBL/GenBank/DDBJ databases">
        <title>Albibacoteraceae fam. nov., the first described family within the subdivision 4 Verrucomicrobia.</title>
        <authorList>
            <person name="Xi F."/>
        </authorList>
    </citation>
    <scope>NUCLEOTIDE SEQUENCE [LARGE SCALE GENOMIC DNA]</scope>
    <source>
        <strain evidence="10 11">CK1056</strain>
    </source>
</reference>
<dbReference type="NCBIfam" id="TIGR00556">
    <property type="entry name" value="pantethn_trn"/>
    <property type="match status" value="1"/>
</dbReference>
<proteinExistence type="inferred from homology"/>
<dbReference type="GO" id="GO:0006633">
    <property type="term" value="P:fatty acid biosynthetic process"/>
    <property type="evidence" value="ECO:0007669"/>
    <property type="project" value="UniProtKB-UniRule"/>
</dbReference>
<dbReference type="Gene3D" id="3.90.470.20">
    <property type="entry name" value="4'-phosphopantetheinyl transferase domain"/>
    <property type="match status" value="1"/>
</dbReference>
<protein>
    <recommendedName>
        <fullName evidence="8">Holo-[acyl-carrier-protein] synthase</fullName>
        <shortName evidence="8">Holo-ACP synthase</shortName>
        <ecNumber evidence="8">2.7.8.7</ecNumber>
    </recommendedName>
    <alternativeName>
        <fullName evidence="8">4'-phosphopantetheinyl transferase AcpS</fullName>
    </alternativeName>
</protein>
<comment type="subcellular location">
    <subcellularLocation>
        <location evidence="8">Cytoplasm</location>
    </subcellularLocation>
</comment>
<dbReference type="NCBIfam" id="TIGR00516">
    <property type="entry name" value="acpS"/>
    <property type="match status" value="1"/>
</dbReference>
<dbReference type="InterPro" id="IPR008278">
    <property type="entry name" value="4-PPantetheinyl_Trfase_dom"/>
</dbReference>
<evidence type="ECO:0000256" key="5">
    <source>
        <dbReference type="ARBA" id="ARBA00022842"/>
    </source>
</evidence>
<dbReference type="SUPFAM" id="SSF56214">
    <property type="entry name" value="4'-phosphopantetheinyl transferase"/>
    <property type="match status" value="1"/>
</dbReference>
<keyword evidence="7 8" id="KW-0275">Fatty acid biosynthesis</keyword>
<feature type="binding site" evidence="8">
    <location>
        <position position="66"/>
    </location>
    <ligand>
        <name>Mg(2+)</name>
        <dbReference type="ChEBI" id="CHEBI:18420"/>
    </ligand>
</feature>
<evidence type="ECO:0000259" key="9">
    <source>
        <dbReference type="Pfam" id="PF01648"/>
    </source>
</evidence>
<dbReference type="InterPro" id="IPR037143">
    <property type="entry name" value="4-PPantetheinyl_Trfase_dom_sf"/>
</dbReference>
<dbReference type="GO" id="GO:0008897">
    <property type="term" value="F:holo-[acyl-carrier-protein] synthase activity"/>
    <property type="evidence" value="ECO:0007669"/>
    <property type="project" value="UniProtKB-UniRule"/>
</dbReference>
<keyword evidence="1 8" id="KW-0444">Lipid biosynthesis</keyword>
<comment type="cofactor">
    <cofactor evidence="8">
        <name>Mg(2+)</name>
        <dbReference type="ChEBI" id="CHEBI:18420"/>
    </cofactor>
</comment>
<sequence length="135" mass="14968">MNISLPDGGIVRSVGTDLIECTRIQRVLERQKERFLERVYTEGERDYCMKMKNPVPHLAARFAAKEAVSKCFTTGIGGSIGWKSIEVIKGEREEPYIKLDEQGLALLSKLGGNEILISLSHTENYGLAVAVLVSD</sequence>
<evidence type="ECO:0000256" key="3">
    <source>
        <dbReference type="ARBA" id="ARBA00022723"/>
    </source>
</evidence>
<dbReference type="InterPro" id="IPR004568">
    <property type="entry name" value="Ppantetheine-prot_Trfase_dom"/>
</dbReference>
<evidence type="ECO:0000256" key="1">
    <source>
        <dbReference type="ARBA" id="ARBA00022516"/>
    </source>
</evidence>
<dbReference type="Proteomes" id="UP000478417">
    <property type="component" value="Unassembled WGS sequence"/>
</dbReference>
<feature type="domain" description="4'-phosphopantetheinyl transferase" evidence="9">
    <location>
        <begin position="13"/>
        <end position="103"/>
    </location>
</feature>
<comment type="function">
    <text evidence="8">Transfers the 4'-phosphopantetheine moiety from coenzyme A to a Ser of acyl-carrier-protein.</text>
</comment>
<evidence type="ECO:0000256" key="2">
    <source>
        <dbReference type="ARBA" id="ARBA00022679"/>
    </source>
</evidence>
<keyword evidence="11" id="KW-1185">Reference proteome</keyword>
<evidence type="ECO:0000313" key="11">
    <source>
        <dbReference type="Proteomes" id="UP000478417"/>
    </source>
</evidence>
<evidence type="ECO:0000256" key="6">
    <source>
        <dbReference type="ARBA" id="ARBA00023098"/>
    </source>
</evidence>